<dbReference type="Gene3D" id="1.10.150.20">
    <property type="entry name" value="5' to 3' exonuclease, C-terminal subdomain"/>
    <property type="match status" value="1"/>
</dbReference>
<evidence type="ECO:0000256" key="2">
    <source>
        <dbReference type="ARBA" id="ARBA00022723"/>
    </source>
</evidence>
<dbReference type="CDD" id="cd08071">
    <property type="entry name" value="MPN_DUF2466"/>
    <property type="match status" value="1"/>
</dbReference>
<dbReference type="PANTHER" id="PTHR30471">
    <property type="entry name" value="DNA REPAIR PROTEIN RADC"/>
    <property type="match status" value="1"/>
</dbReference>
<dbReference type="GO" id="GO:0006508">
    <property type="term" value="P:proteolysis"/>
    <property type="evidence" value="ECO:0007669"/>
    <property type="project" value="UniProtKB-KW"/>
</dbReference>
<organism evidence="8">
    <name type="scientific">Desulfacinum infernum</name>
    <dbReference type="NCBI Taxonomy" id="35837"/>
    <lineage>
        <taxon>Bacteria</taxon>
        <taxon>Pseudomonadati</taxon>
        <taxon>Thermodesulfobacteriota</taxon>
        <taxon>Syntrophobacteria</taxon>
        <taxon>Syntrophobacterales</taxon>
        <taxon>Syntrophobacteraceae</taxon>
        <taxon>Desulfacinum</taxon>
    </lineage>
</organism>
<keyword evidence="1" id="KW-0645">Protease</keyword>
<gene>
    <name evidence="8" type="primary">radC</name>
    <name evidence="8" type="ORF">ENS06_05725</name>
</gene>
<dbReference type="Pfam" id="PF04002">
    <property type="entry name" value="RadC"/>
    <property type="match status" value="1"/>
</dbReference>
<evidence type="ECO:0000256" key="5">
    <source>
        <dbReference type="ARBA" id="ARBA00023049"/>
    </source>
</evidence>
<keyword evidence="4" id="KW-0862">Zinc</keyword>
<dbReference type="InterPro" id="IPR025657">
    <property type="entry name" value="RadC_JAB"/>
</dbReference>
<keyword evidence="2" id="KW-0479">Metal-binding</keyword>
<dbReference type="EMBL" id="DSTK01000016">
    <property type="protein sequence ID" value="HFK96808.1"/>
    <property type="molecule type" value="Genomic_DNA"/>
</dbReference>
<sequence length="226" mass="25377">MTALGAEGHRRRLRERFLAGGLDAFHDHEVLELLLTFAIPRRDVKPAAKALLEHFHSLSAVLDAKPEELKAVPGIGVQAAVLLSLVPRLLERYHKDRWRSVKTLGSTQEAVRYLMGHFEAERIEVFCLLALNSQNGLIAMERIQEGTVNRTAVFPRLVVEAALRHRATAVILAHNHPSGDPEPSAADRQLTKKLKRLLHDMDIAVHDHIILAGKQYYSFAERGEMD</sequence>
<dbReference type="InterPro" id="IPR001405">
    <property type="entry name" value="UPF0758"/>
</dbReference>
<accession>A0A831ZZG0</accession>
<evidence type="ECO:0000313" key="8">
    <source>
        <dbReference type="EMBL" id="HFK96808.1"/>
    </source>
</evidence>
<dbReference type="InterPro" id="IPR037518">
    <property type="entry name" value="MPN"/>
</dbReference>
<proteinExistence type="inferred from homology"/>
<dbReference type="PROSITE" id="PS01302">
    <property type="entry name" value="UPF0758"/>
    <property type="match status" value="1"/>
</dbReference>
<evidence type="ECO:0000259" key="7">
    <source>
        <dbReference type="PROSITE" id="PS50249"/>
    </source>
</evidence>
<dbReference type="Pfam" id="PF20582">
    <property type="entry name" value="UPF0758_N"/>
    <property type="match status" value="1"/>
</dbReference>
<dbReference type="NCBIfam" id="TIGR00608">
    <property type="entry name" value="radc"/>
    <property type="match status" value="1"/>
</dbReference>
<dbReference type="PANTHER" id="PTHR30471:SF3">
    <property type="entry name" value="UPF0758 PROTEIN YEES-RELATED"/>
    <property type="match status" value="1"/>
</dbReference>
<evidence type="ECO:0000256" key="1">
    <source>
        <dbReference type="ARBA" id="ARBA00022670"/>
    </source>
</evidence>
<keyword evidence="5" id="KW-0482">Metalloprotease</keyword>
<dbReference type="InterPro" id="IPR010994">
    <property type="entry name" value="RuvA_2-like"/>
</dbReference>
<dbReference type="Gene3D" id="3.40.140.10">
    <property type="entry name" value="Cytidine Deaminase, domain 2"/>
    <property type="match status" value="1"/>
</dbReference>
<dbReference type="GO" id="GO:0046872">
    <property type="term" value="F:metal ion binding"/>
    <property type="evidence" value="ECO:0007669"/>
    <property type="project" value="UniProtKB-KW"/>
</dbReference>
<dbReference type="NCBIfam" id="NF000642">
    <property type="entry name" value="PRK00024.1"/>
    <property type="match status" value="1"/>
</dbReference>
<protein>
    <submittedName>
        <fullName evidence="8">DNA repair protein RadC</fullName>
    </submittedName>
</protein>
<reference evidence="8" key="1">
    <citation type="journal article" date="2020" name="mSystems">
        <title>Genome- and Community-Level Interaction Insights into Carbon Utilization and Element Cycling Functions of Hydrothermarchaeota in Hydrothermal Sediment.</title>
        <authorList>
            <person name="Zhou Z."/>
            <person name="Liu Y."/>
            <person name="Xu W."/>
            <person name="Pan J."/>
            <person name="Luo Z.H."/>
            <person name="Li M."/>
        </authorList>
    </citation>
    <scope>NUCLEOTIDE SEQUENCE [LARGE SCALE GENOMIC DNA]</scope>
    <source>
        <strain evidence="8">SpSt-456</strain>
    </source>
</reference>
<dbReference type="AlphaFoldDB" id="A0A831ZZG0"/>
<feature type="domain" description="MPN" evidence="7">
    <location>
        <begin position="103"/>
        <end position="225"/>
    </location>
</feature>
<keyword evidence="3" id="KW-0378">Hydrolase</keyword>
<dbReference type="GO" id="GO:0008237">
    <property type="term" value="F:metallopeptidase activity"/>
    <property type="evidence" value="ECO:0007669"/>
    <property type="project" value="UniProtKB-KW"/>
</dbReference>
<name>A0A831ZZG0_9BACT</name>
<comment type="caution">
    <text evidence="8">The sequence shown here is derived from an EMBL/GenBank/DDBJ whole genome shotgun (WGS) entry which is preliminary data.</text>
</comment>
<dbReference type="InterPro" id="IPR046778">
    <property type="entry name" value="UPF0758_N"/>
</dbReference>
<dbReference type="SUPFAM" id="SSF47781">
    <property type="entry name" value="RuvA domain 2-like"/>
    <property type="match status" value="1"/>
</dbReference>
<evidence type="ECO:0000256" key="4">
    <source>
        <dbReference type="ARBA" id="ARBA00022833"/>
    </source>
</evidence>
<evidence type="ECO:0000256" key="3">
    <source>
        <dbReference type="ARBA" id="ARBA00022801"/>
    </source>
</evidence>
<dbReference type="PROSITE" id="PS50249">
    <property type="entry name" value="MPN"/>
    <property type="match status" value="1"/>
</dbReference>
<dbReference type="InterPro" id="IPR020891">
    <property type="entry name" value="UPF0758_CS"/>
</dbReference>
<evidence type="ECO:0000256" key="6">
    <source>
        <dbReference type="RuleBase" id="RU003797"/>
    </source>
</evidence>
<comment type="similarity">
    <text evidence="6">Belongs to the UPF0758 family.</text>
</comment>